<feature type="region of interest" description="Disordered" evidence="1">
    <location>
        <begin position="1"/>
        <end position="20"/>
    </location>
</feature>
<reference evidence="2" key="1">
    <citation type="journal article" date="2019" name="bioRxiv">
        <title>The Genome of the Zebra Mussel, Dreissena polymorpha: A Resource for Invasive Species Research.</title>
        <authorList>
            <person name="McCartney M.A."/>
            <person name="Auch B."/>
            <person name="Kono T."/>
            <person name="Mallez S."/>
            <person name="Zhang Y."/>
            <person name="Obille A."/>
            <person name="Becker A."/>
            <person name="Abrahante J.E."/>
            <person name="Garbe J."/>
            <person name="Badalamenti J.P."/>
            <person name="Herman A."/>
            <person name="Mangelson H."/>
            <person name="Liachko I."/>
            <person name="Sullivan S."/>
            <person name="Sone E.D."/>
            <person name="Koren S."/>
            <person name="Silverstein K.A.T."/>
            <person name="Beckman K.B."/>
            <person name="Gohl D.M."/>
        </authorList>
    </citation>
    <scope>NUCLEOTIDE SEQUENCE</scope>
    <source>
        <strain evidence="2">Duluth1</strain>
        <tissue evidence="2">Whole animal</tissue>
    </source>
</reference>
<accession>A0A9D4G4K6</accession>
<organism evidence="2 3">
    <name type="scientific">Dreissena polymorpha</name>
    <name type="common">Zebra mussel</name>
    <name type="synonym">Mytilus polymorpha</name>
    <dbReference type="NCBI Taxonomy" id="45954"/>
    <lineage>
        <taxon>Eukaryota</taxon>
        <taxon>Metazoa</taxon>
        <taxon>Spiralia</taxon>
        <taxon>Lophotrochozoa</taxon>
        <taxon>Mollusca</taxon>
        <taxon>Bivalvia</taxon>
        <taxon>Autobranchia</taxon>
        <taxon>Heteroconchia</taxon>
        <taxon>Euheterodonta</taxon>
        <taxon>Imparidentia</taxon>
        <taxon>Neoheterodontei</taxon>
        <taxon>Myida</taxon>
        <taxon>Dreissenoidea</taxon>
        <taxon>Dreissenidae</taxon>
        <taxon>Dreissena</taxon>
    </lineage>
</organism>
<gene>
    <name evidence="2" type="ORF">DPMN_138837</name>
</gene>
<reference evidence="2" key="2">
    <citation type="submission" date="2020-11" db="EMBL/GenBank/DDBJ databases">
        <authorList>
            <person name="McCartney M.A."/>
            <person name="Auch B."/>
            <person name="Kono T."/>
            <person name="Mallez S."/>
            <person name="Becker A."/>
            <person name="Gohl D.M."/>
            <person name="Silverstein K.A.T."/>
            <person name="Koren S."/>
            <person name="Bechman K.B."/>
            <person name="Herman A."/>
            <person name="Abrahante J.E."/>
            <person name="Garbe J."/>
        </authorList>
    </citation>
    <scope>NUCLEOTIDE SEQUENCE</scope>
    <source>
        <strain evidence="2">Duluth1</strain>
        <tissue evidence="2">Whole animal</tissue>
    </source>
</reference>
<evidence type="ECO:0000313" key="3">
    <source>
        <dbReference type="Proteomes" id="UP000828390"/>
    </source>
</evidence>
<comment type="caution">
    <text evidence="2">The sequence shown here is derived from an EMBL/GenBank/DDBJ whole genome shotgun (WGS) entry which is preliminary data.</text>
</comment>
<sequence length="229" mass="25989">MQETPIQSATVPDSLPDRRGTYRRLPDSLRRCLDSPPDRLGTYKRLLDSLRRCQVYLGSCRRPRHSLRRCKDHLGSCMRLPDGARSLQDHQGTFGRIPDSLRRCEDSLGTRWILKDDLRRCQYRLGTCRRLSVFGGARQSLRHVGNFKQIPRQSSTLPEVSQTGGAPAGDFQRVCDGVKTIITQTGDFQTVCDGARQSPRPAGHMQENHIHSATFQDCLGNFWRLPDSL</sequence>
<keyword evidence="3" id="KW-1185">Reference proteome</keyword>
<evidence type="ECO:0000313" key="2">
    <source>
        <dbReference type="EMBL" id="KAH3810445.1"/>
    </source>
</evidence>
<protein>
    <submittedName>
        <fullName evidence="2">Uncharacterized protein</fullName>
    </submittedName>
</protein>
<feature type="compositionally biased region" description="Polar residues" evidence="1">
    <location>
        <begin position="1"/>
        <end position="11"/>
    </location>
</feature>
<proteinExistence type="predicted"/>
<dbReference type="Proteomes" id="UP000828390">
    <property type="component" value="Unassembled WGS sequence"/>
</dbReference>
<dbReference type="EMBL" id="JAIWYP010000006">
    <property type="protein sequence ID" value="KAH3810445.1"/>
    <property type="molecule type" value="Genomic_DNA"/>
</dbReference>
<name>A0A9D4G4K6_DREPO</name>
<dbReference type="AlphaFoldDB" id="A0A9D4G4K6"/>
<evidence type="ECO:0000256" key="1">
    <source>
        <dbReference type="SAM" id="MobiDB-lite"/>
    </source>
</evidence>